<keyword evidence="2" id="KW-1185">Reference proteome</keyword>
<sequence>MSASSSSSEVSVKLLIDTKAKKVLFAEANKQFVDFLFHILSLPIGTVIKLLNKTSMVGSLGNLYESIENLSDTYMQPNRSKNSVLNPKTVKYGAHVPLLLTPNDHNIPMAQKFYRCHSCYSNVTDDPDVICPRCRHYHMSTQLTFVSGGGMLNGTAEGGGFVKEVVTYMVSDDLVVKPMSTISSLTMLNKFNVKEIGCLEEKVISLEMKESFSLFEITQSSDSRVPSMVVHSNGIGGDSVSSNLDSTIPTIRIKRAKRGLKDKINLPEISSDFLINYGRKQLEKEVEMFRSLLQKPVNHYSRNRDGKVASMSGEGSRFIA</sequence>
<protein>
    <submittedName>
        <fullName evidence="1">Uncharacterized protein</fullName>
    </submittedName>
</protein>
<dbReference type="Proteomes" id="UP001177003">
    <property type="component" value="Chromosome 2"/>
</dbReference>
<name>A0AA36DVJ9_LACSI</name>
<organism evidence="1 2">
    <name type="scientific">Lactuca saligna</name>
    <name type="common">Willowleaf lettuce</name>
    <dbReference type="NCBI Taxonomy" id="75948"/>
    <lineage>
        <taxon>Eukaryota</taxon>
        <taxon>Viridiplantae</taxon>
        <taxon>Streptophyta</taxon>
        <taxon>Embryophyta</taxon>
        <taxon>Tracheophyta</taxon>
        <taxon>Spermatophyta</taxon>
        <taxon>Magnoliopsida</taxon>
        <taxon>eudicotyledons</taxon>
        <taxon>Gunneridae</taxon>
        <taxon>Pentapetalae</taxon>
        <taxon>asterids</taxon>
        <taxon>campanulids</taxon>
        <taxon>Asterales</taxon>
        <taxon>Asteraceae</taxon>
        <taxon>Cichorioideae</taxon>
        <taxon>Cichorieae</taxon>
        <taxon>Lactucinae</taxon>
        <taxon>Lactuca</taxon>
    </lineage>
</organism>
<dbReference type="InterPro" id="IPR007750">
    <property type="entry name" value="DUF674"/>
</dbReference>
<dbReference type="PANTHER" id="PTHR33103:SF19">
    <property type="entry name" value="OS09G0544700 PROTEIN"/>
    <property type="match status" value="1"/>
</dbReference>
<dbReference type="Pfam" id="PF05056">
    <property type="entry name" value="DUF674"/>
    <property type="match status" value="1"/>
</dbReference>
<dbReference type="PANTHER" id="PTHR33103">
    <property type="entry name" value="OS01G0153900 PROTEIN"/>
    <property type="match status" value="1"/>
</dbReference>
<accession>A0AA36DVJ9</accession>
<reference evidence="1" key="1">
    <citation type="submission" date="2023-04" db="EMBL/GenBank/DDBJ databases">
        <authorList>
            <person name="Vijverberg K."/>
            <person name="Xiong W."/>
            <person name="Schranz E."/>
        </authorList>
    </citation>
    <scope>NUCLEOTIDE SEQUENCE</scope>
</reference>
<dbReference type="EMBL" id="OX465078">
    <property type="protein sequence ID" value="CAI9273521.1"/>
    <property type="molecule type" value="Genomic_DNA"/>
</dbReference>
<proteinExistence type="predicted"/>
<dbReference type="AlphaFoldDB" id="A0AA36DVJ9"/>
<evidence type="ECO:0000313" key="1">
    <source>
        <dbReference type="EMBL" id="CAI9273521.1"/>
    </source>
</evidence>
<gene>
    <name evidence="1" type="ORF">LSALG_LOCUS13660</name>
</gene>
<evidence type="ECO:0000313" key="2">
    <source>
        <dbReference type="Proteomes" id="UP001177003"/>
    </source>
</evidence>